<evidence type="ECO:0000313" key="4">
    <source>
        <dbReference type="EMBL" id="TGY93339.1"/>
    </source>
</evidence>
<dbReference type="AlphaFoldDB" id="A0A4V3RZ92"/>
<accession>A0A4V3RZ92</accession>
<evidence type="ECO:0000259" key="3">
    <source>
        <dbReference type="PROSITE" id="PS51462"/>
    </source>
</evidence>
<keyword evidence="2" id="KW-0378">Hydrolase</keyword>
<dbReference type="Gene3D" id="3.90.79.10">
    <property type="entry name" value="Nucleoside Triphosphate Pyrophosphohydrolase"/>
    <property type="match status" value="1"/>
</dbReference>
<dbReference type="Pfam" id="PF14803">
    <property type="entry name" value="Zn_ribbon_Nudix"/>
    <property type="match status" value="1"/>
</dbReference>
<evidence type="ECO:0000256" key="2">
    <source>
        <dbReference type="ARBA" id="ARBA00022801"/>
    </source>
</evidence>
<gene>
    <name evidence="4" type="ORF">E5162_09855</name>
</gene>
<protein>
    <submittedName>
        <fullName evidence="4">NUDIX domain-containing protein</fullName>
    </submittedName>
</protein>
<dbReference type="Proteomes" id="UP000305451">
    <property type="component" value="Unassembled WGS sequence"/>
</dbReference>
<keyword evidence="5" id="KW-1185">Reference proteome</keyword>
<dbReference type="PANTHER" id="PTHR43222">
    <property type="entry name" value="NUDIX HYDROLASE 23"/>
    <property type="match status" value="1"/>
</dbReference>
<comment type="caution">
    <text evidence="4">The sequence shown here is derived from an EMBL/GenBank/DDBJ whole genome shotgun (WGS) entry which is preliminary data.</text>
</comment>
<dbReference type="InterPro" id="IPR000086">
    <property type="entry name" value="NUDIX_hydrolase_dom"/>
</dbReference>
<dbReference type="Pfam" id="PF00293">
    <property type="entry name" value="NUDIX"/>
    <property type="match status" value="1"/>
</dbReference>
<dbReference type="PROSITE" id="PS51462">
    <property type="entry name" value="NUDIX"/>
    <property type="match status" value="1"/>
</dbReference>
<name>A0A4V3RZ92_9PROT</name>
<dbReference type="SUPFAM" id="SSF55811">
    <property type="entry name" value="Nudix"/>
    <property type="match status" value="1"/>
</dbReference>
<dbReference type="InterPro" id="IPR029401">
    <property type="entry name" value="Nudix_N"/>
</dbReference>
<organism evidence="4 5">
    <name type="scientific">Marinicauda pacifica</name>
    <dbReference type="NCBI Taxonomy" id="1133559"/>
    <lineage>
        <taxon>Bacteria</taxon>
        <taxon>Pseudomonadati</taxon>
        <taxon>Pseudomonadota</taxon>
        <taxon>Alphaproteobacteria</taxon>
        <taxon>Maricaulales</taxon>
        <taxon>Maricaulaceae</taxon>
        <taxon>Marinicauda</taxon>
    </lineage>
</organism>
<dbReference type="CDD" id="cd04511">
    <property type="entry name" value="NUDIX_Hydrolase"/>
    <property type="match status" value="1"/>
</dbReference>
<feature type="domain" description="Nudix hydrolase" evidence="3">
    <location>
        <begin position="33"/>
        <end position="157"/>
    </location>
</feature>
<dbReference type="GO" id="GO:0016787">
    <property type="term" value="F:hydrolase activity"/>
    <property type="evidence" value="ECO:0007669"/>
    <property type="project" value="UniProtKB-KW"/>
</dbReference>
<dbReference type="RefSeq" id="WP_135945061.1">
    <property type="nucleotide sequence ID" value="NZ_BMEI01000002.1"/>
</dbReference>
<dbReference type="Gene3D" id="2.20.70.10">
    <property type="match status" value="1"/>
</dbReference>
<dbReference type="InterPro" id="IPR015797">
    <property type="entry name" value="NUDIX_hydrolase-like_dom_sf"/>
</dbReference>
<dbReference type="PROSITE" id="PS00893">
    <property type="entry name" value="NUDIX_BOX"/>
    <property type="match status" value="1"/>
</dbReference>
<dbReference type="OrthoDB" id="9761969at2"/>
<comment type="cofactor">
    <cofactor evidence="1">
        <name>Mg(2+)</name>
        <dbReference type="ChEBI" id="CHEBI:18420"/>
    </cofactor>
</comment>
<proteinExistence type="predicted"/>
<dbReference type="InterPro" id="IPR020084">
    <property type="entry name" value="NUDIX_hydrolase_CS"/>
</dbReference>
<sequence length="179" mass="20181">MSDHSFDFAHKIPDGDDRERRVCQTCGFVDYINPKIVAGSVIADGEGRILMARRAIAPRIGYWTLPAGYMEEGESVDAAARREAWEETRAKIETTDLLGIYSIPRISQVQIFFRARLTEPGVAAGPESQEVAFLAWEDIPWGELAFPSVKWALDDHRERLGQNRAIPAMRSQDETVKPY</sequence>
<evidence type="ECO:0000256" key="1">
    <source>
        <dbReference type="ARBA" id="ARBA00001946"/>
    </source>
</evidence>
<reference evidence="4 5" key="1">
    <citation type="journal article" date="2013" name="Int. J. Syst. Evol. Microbiol.">
        <title>Marinicauda pacifica gen. nov., sp. nov., a prosthecate alphaproteobacterium of the family Hyphomonadaceae isolated from deep seawater.</title>
        <authorList>
            <person name="Zhang X.Y."/>
            <person name="Li G.W."/>
            <person name="Wang C.S."/>
            <person name="Zhang Y.J."/>
            <person name="Xu X.W."/>
            <person name="Li H."/>
            <person name="Liu A."/>
            <person name="Liu C."/>
            <person name="Xie B.B."/>
            <person name="Qin Q.L."/>
            <person name="Xu Z."/>
            <person name="Chen X.L."/>
            <person name="Zhou B.C."/>
            <person name="Zhang Y.Z."/>
        </authorList>
    </citation>
    <scope>NUCLEOTIDE SEQUENCE [LARGE SCALE GENOMIC DNA]</scope>
    <source>
        <strain evidence="4 5">P-1 km-3</strain>
    </source>
</reference>
<dbReference type="PANTHER" id="PTHR43222:SF2">
    <property type="entry name" value="NUDIX HYDROLASE 23, CHLOROPLASTIC"/>
    <property type="match status" value="1"/>
</dbReference>
<evidence type="ECO:0000313" key="5">
    <source>
        <dbReference type="Proteomes" id="UP000305451"/>
    </source>
</evidence>
<dbReference type="EMBL" id="SRXV01000002">
    <property type="protein sequence ID" value="TGY93339.1"/>
    <property type="molecule type" value="Genomic_DNA"/>
</dbReference>